<evidence type="ECO:0000313" key="2">
    <source>
        <dbReference type="Proteomes" id="UP000789508"/>
    </source>
</evidence>
<dbReference type="EMBL" id="CAJVPS010000334">
    <property type="protein sequence ID" value="CAG8477936.1"/>
    <property type="molecule type" value="Genomic_DNA"/>
</dbReference>
<reference evidence="1" key="1">
    <citation type="submission" date="2021-06" db="EMBL/GenBank/DDBJ databases">
        <authorList>
            <person name="Kallberg Y."/>
            <person name="Tangrot J."/>
            <person name="Rosling A."/>
        </authorList>
    </citation>
    <scope>NUCLEOTIDE SEQUENCE</scope>
    <source>
        <strain evidence="1">FL130A</strain>
    </source>
</reference>
<dbReference type="Proteomes" id="UP000789508">
    <property type="component" value="Unassembled WGS sequence"/>
</dbReference>
<keyword evidence="2" id="KW-1185">Reference proteome</keyword>
<sequence>FNESRLIQQQQTKNDNDIMHQNNWMTSAEGKVPFLYDSEFGQFDYLYNSSGSSYGSDNDNGTVIHSNDNSCAVIIANDSNSINNDDTITTSHQQQDMQMPNLHHNMSNTKTIIPMMTKGPQRPIDGGLKVAEIIALGIETLEKHGIRYVPGSLPGQIGILDTFENKMAISVQKNDDDAPFYEKIYGNVIDNSSISEKGENKKFYFGMGEQIKNRQNLDETCARTRCDRKSLVSESYIDGMNEQNPFIEIMHSEEFLTTKKEWKSKEKKAQKTRTKYREKVEKVEKGEWQTSNNHINDFGNLRSTNNSTIDLPQKQLKKPNETFRDRMMSRLADCEAIIDIAEKNRMTLLSSAVGKVSTEKLHERISLSPLLQTAIKKEIVETPFSLMNTSANHQMGSEASTDCEFLL</sequence>
<feature type="non-terminal residue" evidence="1">
    <location>
        <position position="1"/>
    </location>
</feature>
<organism evidence="1 2">
    <name type="scientific">Ambispora leptoticha</name>
    <dbReference type="NCBI Taxonomy" id="144679"/>
    <lineage>
        <taxon>Eukaryota</taxon>
        <taxon>Fungi</taxon>
        <taxon>Fungi incertae sedis</taxon>
        <taxon>Mucoromycota</taxon>
        <taxon>Glomeromycotina</taxon>
        <taxon>Glomeromycetes</taxon>
        <taxon>Archaeosporales</taxon>
        <taxon>Ambisporaceae</taxon>
        <taxon>Ambispora</taxon>
    </lineage>
</organism>
<protein>
    <submittedName>
        <fullName evidence="1">9776_t:CDS:1</fullName>
    </submittedName>
</protein>
<proteinExistence type="predicted"/>
<comment type="caution">
    <text evidence="1">The sequence shown here is derived from an EMBL/GenBank/DDBJ whole genome shotgun (WGS) entry which is preliminary data.</text>
</comment>
<accession>A0A9N8Z5L0</accession>
<evidence type="ECO:0000313" key="1">
    <source>
        <dbReference type="EMBL" id="CAG8477936.1"/>
    </source>
</evidence>
<gene>
    <name evidence="1" type="ORF">ALEPTO_LOCUS2336</name>
</gene>
<dbReference type="AlphaFoldDB" id="A0A9N8Z5L0"/>
<name>A0A9N8Z5L0_9GLOM</name>